<dbReference type="InterPro" id="IPR001926">
    <property type="entry name" value="TrpB-like_PALP"/>
</dbReference>
<dbReference type="Proteomes" id="UP000672934">
    <property type="component" value="Unassembled WGS sequence"/>
</dbReference>
<comment type="cofactor">
    <cofactor evidence="1">
        <name>pyridoxal 5'-phosphate</name>
        <dbReference type="ChEBI" id="CHEBI:597326"/>
    </cofactor>
</comment>
<name>A0A916J0H0_9BURK</name>
<evidence type="ECO:0000313" key="4">
    <source>
        <dbReference type="EMBL" id="CAG2157713.1"/>
    </source>
</evidence>
<dbReference type="SUPFAM" id="SSF53686">
    <property type="entry name" value="Tryptophan synthase beta subunit-like PLP-dependent enzymes"/>
    <property type="match status" value="1"/>
</dbReference>
<proteinExistence type="predicted"/>
<protein>
    <recommendedName>
        <fullName evidence="3">Tryptophan synthase beta chain-like PALP domain-containing protein</fullName>
    </recommendedName>
</protein>
<keyword evidence="2" id="KW-0663">Pyridoxal phosphate</keyword>
<organism evidence="4 5">
    <name type="scientific">Cupriavidus yeoncheonensis</name>
    <dbReference type="NCBI Taxonomy" id="1462994"/>
    <lineage>
        <taxon>Bacteria</taxon>
        <taxon>Pseudomonadati</taxon>
        <taxon>Pseudomonadota</taxon>
        <taxon>Betaproteobacteria</taxon>
        <taxon>Burkholderiales</taxon>
        <taxon>Burkholderiaceae</taxon>
        <taxon>Cupriavidus</taxon>
    </lineage>
</organism>
<keyword evidence="5" id="KW-1185">Reference proteome</keyword>
<evidence type="ECO:0000256" key="1">
    <source>
        <dbReference type="ARBA" id="ARBA00001933"/>
    </source>
</evidence>
<evidence type="ECO:0000313" key="5">
    <source>
        <dbReference type="Proteomes" id="UP000672934"/>
    </source>
</evidence>
<evidence type="ECO:0000256" key="2">
    <source>
        <dbReference type="ARBA" id="ARBA00022898"/>
    </source>
</evidence>
<dbReference type="InterPro" id="IPR036052">
    <property type="entry name" value="TrpB-like_PALP_sf"/>
</dbReference>
<dbReference type="GO" id="GO:1901605">
    <property type="term" value="P:alpha-amino acid metabolic process"/>
    <property type="evidence" value="ECO:0007669"/>
    <property type="project" value="UniProtKB-ARBA"/>
</dbReference>
<dbReference type="PANTHER" id="PTHR10314">
    <property type="entry name" value="CYSTATHIONINE BETA-SYNTHASE"/>
    <property type="match status" value="1"/>
</dbReference>
<reference evidence="4" key="1">
    <citation type="submission" date="2021-03" db="EMBL/GenBank/DDBJ databases">
        <authorList>
            <person name="Peeters C."/>
        </authorList>
    </citation>
    <scope>NUCLEOTIDE SEQUENCE</scope>
    <source>
        <strain evidence="4">LMG 31506</strain>
    </source>
</reference>
<dbReference type="AlphaFoldDB" id="A0A916J0H0"/>
<sequence>MTQLTMAPEVANPAVLQSAIDHLRERSIGLPTLSQLANPASIPAARLAALADVDPDRADAANLWRVHWHNDASRRGLAAVPAYIEVPEAITGVKARIVVALGLRFPMIGAHKVLAAYGCLVPRLVTGRFDPRRQRAVWPSTGNYCRGGVAISRILGCRGIAVLPEGMSRERFDWLDRWVADSTDIVRTPGTESNVKEIYDECAVLAGEPNTVVLNQFAEFGNYLAHFSCTGTAMSRIFADLQAAAPGLRLAGFVSATGSAGTIAAGDYLKARHGSRIAAVEAVECPTMLRNGYGEHNIQGIGDKHVPLIHNVMNTDVVIGVSDRSCDALNLLFNSPLGLDYLARRQKLDTGLLTAMAGLGISGWANVIGAIKLARHFGLGADDVVLTVATDSAAMYASERERCARHRFPQGFDEIHAGEVFGCHLQGIADDHLIELSHADRTRLFNLGYYTWVEQQGISIEDFDQRRDQAFWHGLQASIPAWDRLIEAFNERTGVVLG</sequence>
<dbReference type="Gene3D" id="3.40.50.1100">
    <property type="match status" value="2"/>
</dbReference>
<dbReference type="InterPro" id="IPR050214">
    <property type="entry name" value="Cys_Synth/Cystath_Beta-Synth"/>
</dbReference>
<dbReference type="EMBL" id="CAJPUY010000037">
    <property type="protein sequence ID" value="CAG2157713.1"/>
    <property type="molecule type" value="Genomic_DNA"/>
</dbReference>
<feature type="domain" description="Tryptophan synthase beta chain-like PALP" evidence="3">
    <location>
        <begin position="108"/>
        <end position="304"/>
    </location>
</feature>
<evidence type="ECO:0000259" key="3">
    <source>
        <dbReference type="Pfam" id="PF00291"/>
    </source>
</evidence>
<dbReference type="RefSeq" id="WP_211950929.1">
    <property type="nucleotide sequence ID" value="NZ_CAJPUY010000037.1"/>
</dbReference>
<accession>A0A916J0H0</accession>
<gene>
    <name evidence="4" type="ORF">LMG31506_06100</name>
</gene>
<dbReference type="Pfam" id="PF00291">
    <property type="entry name" value="PALP"/>
    <property type="match status" value="1"/>
</dbReference>
<comment type="caution">
    <text evidence="4">The sequence shown here is derived from an EMBL/GenBank/DDBJ whole genome shotgun (WGS) entry which is preliminary data.</text>
</comment>